<reference evidence="1" key="2">
    <citation type="journal article" date="2015" name="Fish Shellfish Immunol.">
        <title>Early steps in the European eel (Anguilla anguilla)-Vibrio vulnificus interaction in the gills: Role of the RtxA13 toxin.</title>
        <authorList>
            <person name="Callol A."/>
            <person name="Pajuelo D."/>
            <person name="Ebbesson L."/>
            <person name="Teles M."/>
            <person name="MacKenzie S."/>
            <person name="Amaro C."/>
        </authorList>
    </citation>
    <scope>NUCLEOTIDE SEQUENCE</scope>
</reference>
<dbReference type="AlphaFoldDB" id="A0A0E9W4T6"/>
<evidence type="ECO:0000313" key="1">
    <source>
        <dbReference type="EMBL" id="JAH85357.1"/>
    </source>
</evidence>
<dbReference type="EMBL" id="GBXM01023220">
    <property type="protein sequence ID" value="JAH85357.1"/>
    <property type="molecule type" value="Transcribed_RNA"/>
</dbReference>
<accession>A0A0E9W4T6</accession>
<proteinExistence type="predicted"/>
<sequence>MKQLPCPVCFFLFLTTLNTKANSLNVTADLCLFPL</sequence>
<name>A0A0E9W4T6_ANGAN</name>
<organism evidence="1">
    <name type="scientific">Anguilla anguilla</name>
    <name type="common">European freshwater eel</name>
    <name type="synonym">Muraena anguilla</name>
    <dbReference type="NCBI Taxonomy" id="7936"/>
    <lineage>
        <taxon>Eukaryota</taxon>
        <taxon>Metazoa</taxon>
        <taxon>Chordata</taxon>
        <taxon>Craniata</taxon>
        <taxon>Vertebrata</taxon>
        <taxon>Euteleostomi</taxon>
        <taxon>Actinopterygii</taxon>
        <taxon>Neopterygii</taxon>
        <taxon>Teleostei</taxon>
        <taxon>Anguilliformes</taxon>
        <taxon>Anguillidae</taxon>
        <taxon>Anguilla</taxon>
    </lineage>
</organism>
<protein>
    <submittedName>
        <fullName evidence="1">Uncharacterized protein</fullName>
    </submittedName>
</protein>
<reference evidence="1" key="1">
    <citation type="submission" date="2014-11" db="EMBL/GenBank/DDBJ databases">
        <authorList>
            <person name="Amaro Gonzalez C."/>
        </authorList>
    </citation>
    <scope>NUCLEOTIDE SEQUENCE</scope>
</reference>